<dbReference type="InterPro" id="IPR012334">
    <property type="entry name" value="Pectin_lyas_fold"/>
</dbReference>
<name>A0A504JRV8_9FLAO</name>
<keyword evidence="2" id="KW-0732">Signal</keyword>
<feature type="signal peptide" evidence="2">
    <location>
        <begin position="1"/>
        <end position="21"/>
    </location>
</feature>
<dbReference type="OrthoDB" id="1400405at2"/>
<feature type="domain" description="Right handed beta helix" evidence="3">
    <location>
        <begin position="400"/>
        <end position="559"/>
    </location>
</feature>
<dbReference type="Proteomes" id="UP000315540">
    <property type="component" value="Unassembled WGS sequence"/>
</dbReference>
<evidence type="ECO:0000256" key="2">
    <source>
        <dbReference type="SAM" id="SignalP"/>
    </source>
</evidence>
<feature type="chain" id="PRO_5021355091" description="Right handed beta helix domain-containing protein" evidence="2">
    <location>
        <begin position="22"/>
        <end position="701"/>
    </location>
</feature>
<dbReference type="InterPro" id="IPR006626">
    <property type="entry name" value="PbH1"/>
</dbReference>
<feature type="domain" description="Right handed beta helix" evidence="3">
    <location>
        <begin position="229"/>
        <end position="390"/>
    </location>
</feature>
<evidence type="ECO:0000256" key="1">
    <source>
        <dbReference type="SAM" id="MobiDB-lite"/>
    </source>
</evidence>
<accession>A0A504JRV8</accession>
<organism evidence="4 5">
    <name type="scientific">Aquimarina algicola</name>
    <dbReference type="NCBI Taxonomy" id="2589995"/>
    <lineage>
        <taxon>Bacteria</taxon>
        <taxon>Pseudomonadati</taxon>
        <taxon>Bacteroidota</taxon>
        <taxon>Flavobacteriia</taxon>
        <taxon>Flavobacteriales</taxon>
        <taxon>Flavobacteriaceae</taxon>
        <taxon>Aquimarina</taxon>
    </lineage>
</organism>
<dbReference type="EMBL" id="VFWZ01000001">
    <property type="protein sequence ID" value="TPN89120.1"/>
    <property type="molecule type" value="Genomic_DNA"/>
</dbReference>
<dbReference type="Pfam" id="PF13229">
    <property type="entry name" value="Beta_helix"/>
    <property type="match status" value="2"/>
</dbReference>
<evidence type="ECO:0000313" key="4">
    <source>
        <dbReference type="EMBL" id="TPN89120.1"/>
    </source>
</evidence>
<dbReference type="SUPFAM" id="SSF51126">
    <property type="entry name" value="Pectin lyase-like"/>
    <property type="match status" value="3"/>
</dbReference>
<dbReference type="InterPro" id="IPR039448">
    <property type="entry name" value="Beta_helix"/>
</dbReference>
<dbReference type="SMART" id="SM00710">
    <property type="entry name" value="PbH1"/>
    <property type="match status" value="12"/>
</dbReference>
<gene>
    <name evidence="4" type="ORF">FHK87_02545</name>
</gene>
<dbReference type="AlphaFoldDB" id="A0A504JRV8"/>
<dbReference type="Gene3D" id="2.160.20.10">
    <property type="entry name" value="Single-stranded right-handed beta-helix, Pectin lyase-like"/>
    <property type="match status" value="2"/>
</dbReference>
<sequence length="701" mass="76011">MKKLLSYVVICMALTAISCSSENVDDLIPDSVDGENSGDTSDEPVIPDTPPNVITTPCAIDITKIAANSTVILDCVLDLKGETVTLPANVKFEFEGGDIVGDGKLVFNGGSIAGELLSSQLEIEGNVELIDPVFNFFPVRWGIIEGKTTQPNAFQNHKVIQSVVDLVKGLGATTFGVNRMDAYFDTDDIFVNTVRLPSNFHFKMTDNTKMRVFPVDKRFSTRMFMIQEEENVTISGGFVIGDRNERGSTPASSGTMINITSGKDILIENVHISNSAVSGLTVNSAQFASEPDYDPSTRVIIRGCTFDTNRRNNLSVTDGYDILIEDCKVYRAGIDTPTSQGSSPKAGIDVEPDQGQKVDKVVVRNNIEEEGAGASFIASGGNDITFIGNTMQRPMAYNIASNVKIINNTITAGGIDAGIKNDVARRLNKGNIISGNTITNPGGVGIKAYNQDIKIFDNKIMNCGVGILLNALKNAEIYNNTITSDNDDSFGINAQDYVDDVTIRNNTITVKGRSMYLDIVNARDTHSSYRFSIVENTYDTGKFGLVAGTSGVTFDNNTFSNGIRFDASQNVVFKNNTIKNKTPFTIHISNSAKSKNITITGNDIENTDPDGRGNAILGSSTAGTASQETNILIRDNDFKVRGFNNGINMKGFNRVTVENNRSRSEDRPFIFFRGNNSTFANNTTLEGVTTNDIEGTNNTIR</sequence>
<feature type="region of interest" description="Disordered" evidence="1">
    <location>
        <begin position="28"/>
        <end position="50"/>
    </location>
</feature>
<comment type="caution">
    <text evidence="4">The sequence shown here is derived from an EMBL/GenBank/DDBJ whole genome shotgun (WGS) entry which is preliminary data.</text>
</comment>
<evidence type="ECO:0000313" key="5">
    <source>
        <dbReference type="Proteomes" id="UP000315540"/>
    </source>
</evidence>
<dbReference type="RefSeq" id="WP_140589394.1">
    <property type="nucleotide sequence ID" value="NZ_VFWZ01000001.1"/>
</dbReference>
<dbReference type="InterPro" id="IPR011050">
    <property type="entry name" value="Pectin_lyase_fold/virulence"/>
</dbReference>
<proteinExistence type="predicted"/>
<reference evidence="4 5" key="1">
    <citation type="submission" date="2019-06" db="EMBL/GenBank/DDBJ databases">
        <authorList>
            <person name="Meng X."/>
        </authorList>
    </citation>
    <scope>NUCLEOTIDE SEQUENCE [LARGE SCALE GENOMIC DNA]</scope>
    <source>
        <strain evidence="4 5">M625</strain>
    </source>
</reference>
<dbReference type="PROSITE" id="PS51257">
    <property type="entry name" value="PROKAR_LIPOPROTEIN"/>
    <property type="match status" value="1"/>
</dbReference>
<evidence type="ECO:0000259" key="3">
    <source>
        <dbReference type="Pfam" id="PF13229"/>
    </source>
</evidence>
<protein>
    <recommendedName>
        <fullName evidence="3">Right handed beta helix domain-containing protein</fullName>
    </recommendedName>
</protein>
<keyword evidence="5" id="KW-1185">Reference proteome</keyword>